<comment type="caution">
    <text evidence="4">The sequence shown here is derived from an EMBL/GenBank/DDBJ whole genome shotgun (WGS) entry which is preliminary data.</text>
</comment>
<protein>
    <recommendedName>
        <fullName evidence="3">Thioredoxin domain-containing protein</fullName>
    </recommendedName>
</protein>
<evidence type="ECO:0000313" key="4">
    <source>
        <dbReference type="EMBL" id="KAK1740328.1"/>
    </source>
</evidence>
<organism evidence="4 5">
    <name type="scientific">Skeletonema marinoi</name>
    <dbReference type="NCBI Taxonomy" id="267567"/>
    <lineage>
        <taxon>Eukaryota</taxon>
        <taxon>Sar</taxon>
        <taxon>Stramenopiles</taxon>
        <taxon>Ochrophyta</taxon>
        <taxon>Bacillariophyta</taxon>
        <taxon>Coscinodiscophyceae</taxon>
        <taxon>Thalassiosirophycidae</taxon>
        <taxon>Thalassiosirales</taxon>
        <taxon>Skeletonemataceae</taxon>
        <taxon>Skeletonema</taxon>
        <taxon>Skeletonema marinoi-dohrnii complex</taxon>
    </lineage>
</organism>
<feature type="region of interest" description="Disordered" evidence="1">
    <location>
        <begin position="449"/>
        <end position="487"/>
    </location>
</feature>
<accession>A0AAD8Y6Y7</accession>
<dbReference type="InterPro" id="IPR036249">
    <property type="entry name" value="Thioredoxin-like_sf"/>
</dbReference>
<dbReference type="AlphaFoldDB" id="A0AAD8Y6Y7"/>
<name>A0AAD8Y6Y7_9STRA</name>
<dbReference type="InterPro" id="IPR013766">
    <property type="entry name" value="Thioredoxin_domain"/>
</dbReference>
<proteinExistence type="predicted"/>
<evidence type="ECO:0000313" key="5">
    <source>
        <dbReference type="Proteomes" id="UP001224775"/>
    </source>
</evidence>
<evidence type="ECO:0000259" key="3">
    <source>
        <dbReference type="Pfam" id="PF00085"/>
    </source>
</evidence>
<dbReference type="SUPFAM" id="SSF51905">
    <property type="entry name" value="FAD/NAD(P)-binding domain"/>
    <property type="match status" value="1"/>
</dbReference>
<dbReference type="SUPFAM" id="SSF52833">
    <property type="entry name" value="Thioredoxin-like"/>
    <property type="match status" value="1"/>
</dbReference>
<keyword evidence="5" id="KW-1185">Reference proteome</keyword>
<feature type="domain" description="Thioredoxin" evidence="3">
    <location>
        <begin position="503"/>
        <end position="597"/>
    </location>
</feature>
<reference evidence="4" key="1">
    <citation type="submission" date="2023-06" db="EMBL/GenBank/DDBJ databases">
        <title>Survivors Of The Sea: Transcriptome response of Skeletonema marinoi to long-term dormancy.</title>
        <authorList>
            <person name="Pinder M.I.M."/>
            <person name="Kourtchenko O."/>
            <person name="Robertson E.K."/>
            <person name="Larsson T."/>
            <person name="Maumus F."/>
            <person name="Osuna-Cruz C.M."/>
            <person name="Vancaester E."/>
            <person name="Stenow R."/>
            <person name="Vandepoele K."/>
            <person name="Ploug H."/>
            <person name="Bruchert V."/>
            <person name="Godhe A."/>
            <person name="Topel M."/>
        </authorList>
    </citation>
    <scope>NUCLEOTIDE SEQUENCE</scope>
    <source>
        <strain evidence="4">R05AC</strain>
    </source>
</reference>
<gene>
    <name evidence="4" type="ORF">QTG54_009278</name>
</gene>
<evidence type="ECO:0000256" key="1">
    <source>
        <dbReference type="SAM" id="MobiDB-lite"/>
    </source>
</evidence>
<evidence type="ECO:0000256" key="2">
    <source>
        <dbReference type="SAM" id="SignalP"/>
    </source>
</evidence>
<dbReference type="Pfam" id="PF00085">
    <property type="entry name" value="Thioredoxin"/>
    <property type="match status" value="1"/>
</dbReference>
<sequence length="643" mass="69901">MFFSTSSPSYTTIILLLSLLQYSCLSFSPPLSQKQHLSPLYAVTKQQTFILDGAELSHYVQSLAADHNISSDDEKNNLQLPDVAPRSLKKRKRVASVSFVTAVLDEQIVLQSDEIIEKGAKIIGIEVVQKEQQSQKDSRGIITIDKDIQLYQDSIAVIPPSLKVSDADIISTAATSLLGVHSSSTTRKRAVIVGGGDYAIFLAKALVALNVKTHLVTARPAWSLPSPQDIAGSSSKDLIEIMPPAVGSMSLGFAMAIGEFDVLIDTLGDEMGMGRARTIVNNDGYEIGQSSLQQWKELHGCNEYISTVTRSQQYVLGKGLLFARDAVIRYQEEVESRSIAVTSSSPKGVIPSVPPPQDFGATMQSLLDKNVIYPAGSNEVGSQGDKSTFVRGWSLSDLTELKTWPRASEGAGRFGFPVIDLNAPRIRPVKETKKGIAPAVEKIVAEDANKDDAYEEESPTSELTSSESMMETTVNTTSTRQIKVTKSSSKKVSSNPYVTTISSASELNQNIVEARRNCILFLTASYCQKCKRLTPQFQRMARKSSDSDPSANSSSANDVLFAHVDISAGPKGKQLGKLLNVEKVPSVIIFQNGNQVELDGEESYIVVERGNLNRLDEVVDALDKGASHLKLKDLLSVHEAVQQ</sequence>
<feature type="compositionally biased region" description="Low complexity" evidence="1">
    <location>
        <begin position="460"/>
        <end position="487"/>
    </location>
</feature>
<keyword evidence="2" id="KW-0732">Signal</keyword>
<feature type="signal peptide" evidence="2">
    <location>
        <begin position="1"/>
        <end position="26"/>
    </location>
</feature>
<dbReference type="Gene3D" id="3.40.30.10">
    <property type="entry name" value="Glutaredoxin"/>
    <property type="match status" value="1"/>
</dbReference>
<feature type="chain" id="PRO_5042284387" description="Thioredoxin domain-containing protein" evidence="2">
    <location>
        <begin position="27"/>
        <end position="643"/>
    </location>
</feature>
<dbReference type="InterPro" id="IPR036188">
    <property type="entry name" value="FAD/NAD-bd_sf"/>
</dbReference>
<dbReference type="CDD" id="cd02947">
    <property type="entry name" value="TRX_family"/>
    <property type="match status" value="1"/>
</dbReference>
<dbReference type="Proteomes" id="UP001224775">
    <property type="component" value="Unassembled WGS sequence"/>
</dbReference>
<dbReference type="EMBL" id="JATAAI010000016">
    <property type="protein sequence ID" value="KAK1740328.1"/>
    <property type="molecule type" value="Genomic_DNA"/>
</dbReference>